<dbReference type="Proteomes" id="UP000059188">
    <property type="component" value="Unassembled WGS sequence"/>
</dbReference>
<protein>
    <submittedName>
        <fullName evidence="2">Uncharacterized protein</fullName>
    </submittedName>
</protein>
<accession>A0A0B7FFM3</accession>
<dbReference type="OrthoDB" id="3040699at2759"/>
<proteinExistence type="predicted"/>
<feature type="region of interest" description="Disordered" evidence="1">
    <location>
        <begin position="454"/>
        <end position="496"/>
    </location>
</feature>
<dbReference type="AlphaFoldDB" id="A0A0B7FFM3"/>
<feature type="compositionally biased region" description="Polar residues" evidence="1">
    <location>
        <begin position="420"/>
        <end position="437"/>
    </location>
</feature>
<evidence type="ECO:0000256" key="1">
    <source>
        <dbReference type="SAM" id="MobiDB-lite"/>
    </source>
</evidence>
<feature type="region of interest" description="Disordered" evidence="1">
    <location>
        <begin position="130"/>
        <end position="165"/>
    </location>
</feature>
<dbReference type="EMBL" id="LN679101">
    <property type="protein sequence ID" value="CEL55689.1"/>
    <property type="molecule type" value="Genomic_DNA"/>
</dbReference>
<evidence type="ECO:0000313" key="2">
    <source>
        <dbReference type="EMBL" id="CEL55689.1"/>
    </source>
</evidence>
<name>A0A0B7FFM3_THACB</name>
<dbReference type="STRING" id="1108050.A0A0B7FFM3"/>
<reference evidence="2 3" key="1">
    <citation type="submission" date="2014-11" db="EMBL/GenBank/DDBJ databases">
        <authorList>
            <person name="Wibberg Daniel"/>
        </authorList>
    </citation>
    <scope>NUCLEOTIDE SEQUENCE [LARGE SCALE GENOMIC DNA]</scope>
    <source>
        <strain evidence="2">Rhizoctonia solani AG1-IB 7/3/14</strain>
    </source>
</reference>
<feature type="region of interest" description="Disordered" evidence="1">
    <location>
        <begin position="223"/>
        <end position="261"/>
    </location>
</feature>
<feature type="compositionally biased region" description="Polar residues" evidence="1">
    <location>
        <begin position="335"/>
        <end position="353"/>
    </location>
</feature>
<sequence>MSNSSRGTSDSVHQANLATFRSFRKTIEELTLKPRTVLGDHASLVKRIQEWRKTVSALTVWVTDDRAYYQQARPEIVSMLEAVFDSVRAVDTVRSQIAEPNWVKASEKEFEFLLFRRRLAEVRGIPMEQRRVSATQLAQSSTPPQPAPSVPSNFQNTPVPPHTVSQGYIEKGVFQNGAEALHMRPYTQSANIARTNSLPMGGVTPIRPTIISSHTTPTTTTIQELPQLPHLSTPSQGKPQDETQGTLAKRPSTPPAIQPTTDGVTTIAADAAPVNAPSEGQEWDLDLNWDELEALDRSEWQAQDSMQAAGDAHMDPTANAAEGPMGALPEAGPSSALQVQLNSVNELNTSANPKSGELSTGPPLAQPKELVSDLCKSEAEDSSAQMLLVGREHAQVLEHSEYPTEDIIDIDELPGDEVTTGPSLEAQKQPSTESAPSNLDEDIINIQYSDDEMEVDELDPSEPAGSVRQSEQPDDEHTGSVGQTKPSLSQTHRPSAVVKSGPIQLPIELDSLPPGVLAEIRQKAKEPLIAHYLSIQPSETWESAEKRFEQMSDQDVLNIYDKMGHARRIVDHYKNRLVHSSHKLRLPHIDVRDPPKDPPTLLCSVAGAMRLSSETVEFSISSATMGSIERWRDRFVTAAGSHGDLATVELACYSKDAFHQLEGKGRRELTPNAQTRTWPNGGILWAHINSEDETKDRNVRLFLSPPPFVEPNQPVDISDFIREGRNTVKFVHLGGMEHFTFGVQTRRMPPPYSTWPGVLKRIQSLDPSSANGYSALINRISAMLEQN</sequence>
<feature type="region of interest" description="Disordered" evidence="1">
    <location>
        <begin position="413"/>
        <end position="441"/>
    </location>
</feature>
<feature type="compositionally biased region" description="Polar residues" evidence="1">
    <location>
        <begin position="230"/>
        <end position="246"/>
    </location>
</feature>
<organism evidence="2 3">
    <name type="scientific">Thanatephorus cucumeris (strain AG1-IB / isolate 7/3/14)</name>
    <name type="common">Lettuce bottom rot fungus</name>
    <name type="synonym">Rhizoctonia solani</name>
    <dbReference type="NCBI Taxonomy" id="1108050"/>
    <lineage>
        <taxon>Eukaryota</taxon>
        <taxon>Fungi</taxon>
        <taxon>Dikarya</taxon>
        <taxon>Basidiomycota</taxon>
        <taxon>Agaricomycotina</taxon>
        <taxon>Agaricomycetes</taxon>
        <taxon>Cantharellales</taxon>
        <taxon>Ceratobasidiaceae</taxon>
        <taxon>Rhizoctonia</taxon>
        <taxon>Rhizoctonia solani AG-1</taxon>
    </lineage>
</organism>
<keyword evidence="3" id="KW-1185">Reference proteome</keyword>
<gene>
    <name evidence="2" type="ORF">RSOLAG1IB_01701</name>
</gene>
<feature type="region of interest" description="Disordered" evidence="1">
    <location>
        <begin position="303"/>
        <end position="377"/>
    </location>
</feature>
<evidence type="ECO:0000313" key="3">
    <source>
        <dbReference type="Proteomes" id="UP000059188"/>
    </source>
</evidence>
<feature type="compositionally biased region" description="Polar residues" evidence="1">
    <location>
        <begin position="480"/>
        <end position="493"/>
    </location>
</feature>